<keyword evidence="2" id="KW-0472">Membrane</keyword>
<evidence type="ECO:0000313" key="4">
    <source>
        <dbReference type="WBParaSite" id="L893_g12791.t1"/>
    </source>
</evidence>
<proteinExistence type="predicted"/>
<protein>
    <submittedName>
        <fullName evidence="4">RNase III domain-containing protein</fullName>
    </submittedName>
</protein>
<organism evidence="3 4">
    <name type="scientific">Steinernema glaseri</name>
    <dbReference type="NCBI Taxonomy" id="37863"/>
    <lineage>
        <taxon>Eukaryota</taxon>
        <taxon>Metazoa</taxon>
        <taxon>Ecdysozoa</taxon>
        <taxon>Nematoda</taxon>
        <taxon>Chromadorea</taxon>
        <taxon>Rhabditida</taxon>
        <taxon>Tylenchina</taxon>
        <taxon>Panagrolaimomorpha</taxon>
        <taxon>Strongyloidoidea</taxon>
        <taxon>Steinernematidae</taxon>
        <taxon>Steinernema</taxon>
    </lineage>
</organism>
<name>A0A1I7Y4Z6_9BILA</name>
<keyword evidence="2" id="KW-0812">Transmembrane</keyword>
<feature type="transmembrane region" description="Helical" evidence="2">
    <location>
        <begin position="99"/>
        <end position="120"/>
    </location>
</feature>
<dbReference type="WBParaSite" id="L893_g12791.t1">
    <property type="protein sequence ID" value="L893_g12791.t1"/>
    <property type="gene ID" value="L893_g12791"/>
</dbReference>
<dbReference type="Proteomes" id="UP000095287">
    <property type="component" value="Unplaced"/>
</dbReference>
<feature type="region of interest" description="Disordered" evidence="1">
    <location>
        <begin position="1"/>
        <end position="22"/>
    </location>
</feature>
<evidence type="ECO:0000256" key="1">
    <source>
        <dbReference type="SAM" id="MobiDB-lite"/>
    </source>
</evidence>
<keyword evidence="3" id="KW-1185">Reference proteome</keyword>
<sequence length="132" mass="14595">MAFASYTEVESHHPGAPDSKTNDAKKLLKNELLRKVTDPYVPLNSIVKEHALIEAASGKPNQSVLTNVAGYLIINGLTTQCTSFDHTRSMVTIYSLTSIWSSLTGRTMTCVFFALFLMFASFTEVHSRHLIA</sequence>
<feature type="compositionally biased region" description="Basic and acidic residues" evidence="1">
    <location>
        <begin position="9"/>
        <end position="22"/>
    </location>
</feature>
<evidence type="ECO:0000313" key="3">
    <source>
        <dbReference type="Proteomes" id="UP000095287"/>
    </source>
</evidence>
<keyword evidence="2" id="KW-1133">Transmembrane helix</keyword>
<evidence type="ECO:0000256" key="2">
    <source>
        <dbReference type="SAM" id="Phobius"/>
    </source>
</evidence>
<accession>A0A1I7Y4Z6</accession>
<reference evidence="4" key="1">
    <citation type="submission" date="2016-11" db="UniProtKB">
        <authorList>
            <consortium name="WormBaseParasite"/>
        </authorList>
    </citation>
    <scope>IDENTIFICATION</scope>
</reference>
<dbReference type="AlphaFoldDB" id="A0A1I7Y4Z6"/>